<evidence type="ECO:0000256" key="1">
    <source>
        <dbReference type="SAM" id="MobiDB-lite"/>
    </source>
</evidence>
<reference evidence="2 3" key="1">
    <citation type="submission" date="2024-01" db="EMBL/GenBank/DDBJ databases">
        <title>The complete chloroplast genome sequence of Lithospermum erythrorhizon: insights into the phylogenetic relationship among Boraginaceae species and the maternal lineages of purple gromwells.</title>
        <authorList>
            <person name="Okada T."/>
            <person name="Watanabe K."/>
        </authorList>
    </citation>
    <scope>NUCLEOTIDE SEQUENCE [LARGE SCALE GENOMIC DNA]</scope>
</reference>
<organism evidence="2 3">
    <name type="scientific">Lithospermum erythrorhizon</name>
    <name type="common">Purple gromwell</name>
    <name type="synonym">Lithospermum officinale var. erythrorhizon</name>
    <dbReference type="NCBI Taxonomy" id="34254"/>
    <lineage>
        <taxon>Eukaryota</taxon>
        <taxon>Viridiplantae</taxon>
        <taxon>Streptophyta</taxon>
        <taxon>Embryophyta</taxon>
        <taxon>Tracheophyta</taxon>
        <taxon>Spermatophyta</taxon>
        <taxon>Magnoliopsida</taxon>
        <taxon>eudicotyledons</taxon>
        <taxon>Gunneridae</taxon>
        <taxon>Pentapetalae</taxon>
        <taxon>asterids</taxon>
        <taxon>lamiids</taxon>
        <taxon>Boraginales</taxon>
        <taxon>Boraginaceae</taxon>
        <taxon>Boraginoideae</taxon>
        <taxon>Lithospermeae</taxon>
        <taxon>Lithospermum</taxon>
    </lineage>
</organism>
<feature type="compositionally biased region" description="Polar residues" evidence="1">
    <location>
        <begin position="41"/>
        <end position="56"/>
    </location>
</feature>
<evidence type="ECO:0000313" key="2">
    <source>
        <dbReference type="EMBL" id="GAA0161582.1"/>
    </source>
</evidence>
<comment type="caution">
    <text evidence="2">The sequence shown here is derived from an EMBL/GenBank/DDBJ whole genome shotgun (WGS) entry which is preliminary data.</text>
</comment>
<dbReference type="AlphaFoldDB" id="A0AAV3QEN9"/>
<proteinExistence type="predicted"/>
<gene>
    <name evidence="2" type="ORF">LIER_17863</name>
</gene>
<sequence>MLNSTLYDLRVYEHECPYAPVPKVVSRLQSLVTRSPIMPSDESNTSCADSQSTQVAVTDKVTSKPTPELNAARGLAPINGKMSHSSETQPDNYILQARTDPNHTETSQVGKMLIQPLPVTILGESSQLTVPATHATGNPRDLAAAVRADAAYQGMMDSLSTLIRNSLPTTLTNDNLDEFATYFSIPLDVVETRLTLLNDQLILPHIDVGTSDSNFTPGGGMAIGEPRIWTLKSEACPLPPNTESDVIAMGKIRSVLPQDVTDSEQLPWHTYVDESMLIKADLVYDKKFDPEAQGSFRLEVTWTSTPCWETEPPSLLALKLSLRLSPGSPWSLQPLSLRPLSELRFPQ</sequence>
<accession>A0AAV3QEN9</accession>
<protein>
    <submittedName>
        <fullName evidence="2">Uncharacterized protein</fullName>
    </submittedName>
</protein>
<keyword evidence="3" id="KW-1185">Reference proteome</keyword>
<dbReference type="Proteomes" id="UP001454036">
    <property type="component" value="Unassembled WGS sequence"/>
</dbReference>
<evidence type="ECO:0000313" key="3">
    <source>
        <dbReference type="Proteomes" id="UP001454036"/>
    </source>
</evidence>
<feature type="region of interest" description="Disordered" evidence="1">
    <location>
        <begin position="36"/>
        <end position="72"/>
    </location>
</feature>
<name>A0AAV3QEN9_LITER</name>
<dbReference type="EMBL" id="BAABME010004219">
    <property type="protein sequence ID" value="GAA0161582.1"/>
    <property type="molecule type" value="Genomic_DNA"/>
</dbReference>